<feature type="compositionally biased region" description="Basic and acidic residues" evidence="2">
    <location>
        <begin position="105"/>
        <end position="114"/>
    </location>
</feature>
<feature type="compositionally biased region" description="Polar residues" evidence="2">
    <location>
        <begin position="237"/>
        <end position="257"/>
    </location>
</feature>
<feature type="region of interest" description="Disordered" evidence="2">
    <location>
        <begin position="34"/>
        <end position="138"/>
    </location>
</feature>
<dbReference type="AlphaFoldDB" id="A0A7R8HEF5"/>
<gene>
    <name evidence="3" type="ORF">LSAA_15078</name>
</gene>
<dbReference type="EMBL" id="HG994588">
    <property type="protein sequence ID" value="CAF3043778.1"/>
    <property type="molecule type" value="Genomic_DNA"/>
</dbReference>
<accession>A0A7R8HEF5</accession>
<feature type="coiled-coil region" evidence="1">
    <location>
        <begin position="475"/>
        <end position="517"/>
    </location>
</feature>
<feature type="compositionally biased region" description="Polar residues" evidence="2">
    <location>
        <begin position="213"/>
        <end position="223"/>
    </location>
</feature>
<feature type="compositionally biased region" description="Basic residues" evidence="2">
    <location>
        <begin position="80"/>
        <end position="90"/>
    </location>
</feature>
<evidence type="ECO:0000256" key="2">
    <source>
        <dbReference type="SAM" id="MobiDB-lite"/>
    </source>
</evidence>
<name>A0A7R8HEF5_LEPSM</name>
<feature type="compositionally biased region" description="Basic and acidic residues" evidence="2">
    <location>
        <begin position="123"/>
        <end position="132"/>
    </location>
</feature>
<evidence type="ECO:0000256" key="1">
    <source>
        <dbReference type="SAM" id="Coils"/>
    </source>
</evidence>
<feature type="compositionally biased region" description="Basic and acidic residues" evidence="2">
    <location>
        <begin position="173"/>
        <end position="208"/>
    </location>
</feature>
<organism evidence="3 4">
    <name type="scientific">Lepeophtheirus salmonis</name>
    <name type="common">Salmon louse</name>
    <name type="synonym">Caligus salmonis</name>
    <dbReference type="NCBI Taxonomy" id="72036"/>
    <lineage>
        <taxon>Eukaryota</taxon>
        <taxon>Metazoa</taxon>
        <taxon>Ecdysozoa</taxon>
        <taxon>Arthropoda</taxon>
        <taxon>Crustacea</taxon>
        <taxon>Multicrustacea</taxon>
        <taxon>Hexanauplia</taxon>
        <taxon>Copepoda</taxon>
        <taxon>Siphonostomatoida</taxon>
        <taxon>Caligidae</taxon>
        <taxon>Lepeophtheirus</taxon>
    </lineage>
</organism>
<protein>
    <submittedName>
        <fullName evidence="3">(salmon louse) hypothetical protein</fullName>
    </submittedName>
</protein>
<evidence type="ECO:0000313" key="4">
    <source>
        <dbReference type="Proteomes" id="UP000675881"/>
    </source>
</evidence>
<dbReference type="OrthoDB" id="6123at2759"/>
<evidence type="ECO:0000313" key="3">
    <source>
        <dbReference type="EMBL" id="CAF3043778.1"/>
    </source>
</evidence>
<keyword evidence="4" id="KW-1185">Reference proteome</keyword>
<proteinExistence type="predicted"/>
<reference evidence="3" key="1">
    <citation type="submission" date="2021-02" db="EMBL/GenBank/DDBJ databases">
        <authorList>
            <person name="Bekaert M."/>
        </authorList>
    </citation>
    <scope>NUCLEOTIDE SEQUENCE</scope>
    <source>
        <strain evidence="3">IoA-00</strain>
    </source>
</reference>
<keyword evidence="1" id="KW-0175">Coiled coil</keyword>
<sequence>MKWTISRLRDLETTFFELDKMWLSEVMSEVKSLVTGNPSGGRPSMVKEENEGEEEGIPLLLPKTPKVSKKRPNVNGKVKISTKKRRKPPLKKGPEAFPFRLFHRLSTDEEKSEMSSHSSLKPTTEKKSKSSQEEDNVEVCPEIIVLQKEISHEEMSVDEQPTLHLKVVVKSVPSKEVESNEKFTRKFSVERKLHTSISDKDSDNENNLKSKKTLSNPLKTSESPPLPARRSKSKRSISNSPLQSTCNSTFVIPQNSPKELKLSNGTEEEDKKTPLRRRSSRLSDLSIQSDNQKDIKHSPTKKNCSKESRLKDSKENIILKYDNQQVDSCSVRLMRHTSTMDLQNFESPKLKSTKINDCNERESKRRSSFIHEEVKGPDLKSSCTPLRQTRKMFKAFSAASSSGMKACTMKRTNSATRYASPLPSKFTSTMSSSSKVFLSSKSVSALLPRTGGGGPSNIVRGLTSLLPLKSPKPSAKDLRIKIEEESLRKRVKEEEAIRRKEERAKLKIEEKKNAKRS</sequence>
<dbReference type="Proteomes" id="UP000675881">
    <property type="component" value="Chromosome 9"/>
</dbReference>
<feature type="region of interest" description="Disordered" evidence="2">
    <location>
        <begin position="170"/>
        <end position="309"/>
    </location>
</feature>